<dbReference type="Proteomes" id="UP000247702">
    <property type="component" value="Unassembled WGS sequence"/>
</dbReference>
<dbReference type="EMBL" id="BEXD01000777">
    <property type="protein sequence ID" value="GBB90080.1"/>
    <property type="molecule type" value="Genomic_DNA"/>
</dbReference>
<feature type="compositionally biased region" description="Basic and acidic residues" evidence="1">
    <location>
        <begin position="153"/>
        <end position="165"/>
    </location>
</feature>
<accession>A0A2Z6QJ04</accession>
<dbReference type="Proteomes" id="UP000615446">
    <property type="component" value="Unassembled WGS sequence"/>
</dbReference>
<keyword evidence="5" id="KW-1185">Reference proteome</keyword>
<protein>
    <submittedName>
        <fullName evidence="3">Uncharacterized protein</fullName>
    </submittedName>
</protein>
<reference evidence="4" key="2">
    <citation type="submission" date="2019-10" db="EMBL/GenBank/DDBJ databases">
        <title>Conservation and host-specific expression of non-tandemly repeated heterogenous ribosome RNA gene in arbuscular mycorrhizal fungi.</title>
        <authorList>
            <person name="Maeda T."/>
            <person name="Kobayashi Y."/>
            <person name="Nakagawa T."/>
            <person name="Ezawa T."/>
            <person name="Yamaguchi K."/>
            <person name="Bino T."/>
            <person name="Nishimoto Y."/>
            <person name="Shigenobu S."/>
            <person name="Kawaguchi M."/>
        </authorList>
    </citation>
    <scope>NUCLEOTIDE SEQUENCE</scope>
    <source>
        <strain evidence="4">HR1</strain>
    </source>
</reference>
<dbReference type="AlphaFoldDB" id="A0A2Z6QJ04"/>
<evidence type="ECO:0000256" key="2">
    <source>
        <dbReference type="SAM" id="Phobius"/>
    </source>
</evidence>
<evidence type="ECO:0000313" key="3">
    <source>
        <dbReference type="EMBL" id="GBB90080.1"/>
    </source>
</evidence>
<gene>
    <name evidence="4" type="ORF">RCL2_000397700</name>
    <name evidence="3" type="ORF">RclHR1_16980002</name>
</gene>
<keyword evidence="2" id="KW-1133">Transmembrane helix</keyword>
<keyword evidence="2" id="KW-0472">Membrane</keyword>
<sequence>MPNSFSPKSKNNVWKKFKVPSESISEKDSPGGIGILNFKSIIRNVLISKELPFIIILAVMGVSNIKCIIRDLMKLKKLSLIIISFMGIYILHNYIIGQDHNSEKNPKHIMVYMYSLYNIKKDQDTDKNRKHENKLENSERSNEVEIGSNFEKTATKDEIDSKPTSDDNNNNDNDEELRYDPSKNYEELAWEAFYSLNKADPIIKKVKDIIKLHNELSLKEL</sequence>
<reference evidence="3 5" key="1">
    <citation type="submission" date="2017-11" db="EMBL/GenBank/DDBJ databases">
        <title>The genome of Rhizophagus clarus HR1 reveals common genetic basis of auxotrophy among arbuscular mycorrhizal fungi.</title>
        <authorList>
            <person name="Kobayashi Y."/>
        </authorList>
    </citation>
    <scope>NUCLEOTIDE SEQUENCE [LARGE SCALE GENOMIC DNA]</scope>
    <source>
        <strain evidence="3 5">HR1</strain>
    </source>
</reference>
<name>A0A2Z6QJ04_9GLOM</name>
<keyword evidence="2" id="KW-0812">Transmembrane</keyword>
<organism evidence="3 5">
    <name type="scientific">Rhizophagus clarus</name>
    <dbReference type="NCBI Taxonomy" id="94130"/>
    <lineage>
        <taxon>Eukaryota</taxon>
        <taxon>Fungi</taxon>
        <taxon>Fungi incertae sedis</taxon>
        <taxon>Mucoromycota</taxon>
        <taxon>Glomeromycotina</taxon>
        <taxon>Glomeromycetes</taxon>
        <taxon>Glomerales</taxon>
        <taxon>Glomeraceae</taxon>
        <taxon>Rhizophagus</taxon>
    </lineage>
</organism>
<feature type="region of interest" description="Disordered" evidence="1">
    <location>
        <begin position="125"/>
        <end position="180"/>
    </location>
</feature>
<feature type="transmembrane region" description="Helical" evidence="2">
    <location>
        <begin position="51"/>
        <end position="69"/>
    </location>
</feature>
<proteinExistence type="predicted"/>
<dbReference type="EMBL" id="BLAL01000022">
    <property type="protein sequence ID" value="GES76574.1"/>
    <property type="molecule type" value="Genomic_DNA"/>
</dbReference>
<feature type="compositionally biased region" description="Basic and acidic residues" evidence="1">
    <location>
        <begin position="125"/>
        <end position="143"/>
    </location>
</feature>
<evidence type="ECO:0000313" key="4">
    <source>
        <dbReference type="EMBL" id="GES76574.1"/>
    </source>
</evidence>
<feature type="transmembrane region" description="Helical" evidence="2">
    <location>
        <begin position="78"/>
        <end position="96"/>
    </location>
</feature>
<evidence type="ECO:0000313" key="5">
    <source>
        <dbReference type="Proteomes" id="UP000247702"/>
    </source>
</evidence>
<comment type="caution">
    <text evidence="3">The sequence shown here is derived from an EMBL/GenBank/DDBJ whole genome shotgun (WGS) entry which is preliminary data.</text>
</comment>
<evidence type="ECO:0000256" key="1">
    <source>
        <dbReference type="SAM" id="MobiDB-lite"/>
    </source>
</evidence>
<dbReference type="OrthoDB" id="10418098at2759"/>